<keyword evidence="8" id="KW-1133">Transmembrane helix</keyword>
<evidence type="ECO:0000256" key="7">
    <source>
        <dbReference type="ARBA" id="ARBA00022968"/>
    </source>
</evidence>
<dbReference type="InterPro" id="IPR002659">
    <property type="entry name" value="Glyco_trans_31"/>
</dbReference>
<dbReference type="PANTHER" id="PTHR11214:SF85">
    <property type="entry name" value="BETA-1,3-GALACTOSYLTRANSFERASE 12-RELATED"/>
    <property type="match status" value="1"/>
</dbReference>
<evidence type="ECO:0000256" key="5">
    <source>
        <dbReference type="ARBA" id="ARBA00022679"/>
    </source>
</evidence>
<evidence type="ECO:0000256" key="8">
    <source>
        <dbReference type="ARBA" id="ARBA00022989"/>
    </source>
</evidence>
<dbReference type="Proteomes" id="UP000007264">
    <property type="component" value="Unassembled WGS sequence"/>
</dbReference>
<dbReference type="eggNOG" id="KOG2288">
    <property type="taxonomic scope" value="Eukaryota"/>
</dbReference>
<keyword evidence="7" id="KW-0735">Signal-anchor</keyword>
<reference evidence="13 14" key="1">
    <citation type="journal article" date="2012" name="Genome Biol.">
        <title>The genome of the polar eukaryotic microalga coccomyxa subellipsoidea reveals traits of cold adaptation.</title>
        <authorList>
            <person name="Blanc G."/>
            <person name="Agarkova I."/>
            <person name="Grimwood J."/>
            <person name="Kuo A."/>
            <person name="Brueggeman A."/>
            <person name="Dunigan D."/>
            <person name="Gurnon J."/>
            <person name="Ladunga I."/>
            <person name="Lindquist E."/>
            <person name="Lucas S."/>
            <person name="Pangilinan J."/>
            <person name="Proschold T."/>
            <person name="Salamov A."/>
            <person name="Schmutz J."/>
            <person name="Weeks D."/>
            <person name="Yamada T."/>
            <person name="Claverie J.M."/>
            <person name="Grigoriev I."/>
            <person name="Van Etten J."/>
            <person name="Lomsadze A."/>
            <person name="Borodovsky M."/>
        </authorList>
    </citation>
    <scope>NUCLEOTIDE SEQUENCE [LARGE SCALE GENOMIC DNA]</scope>
    <source>
        <strain evidence="13 14">C-169</strain>
    </source>
</reference>
<dbReference type="GO" id="GO:0008378">
    <property type="term" value="F:galactosyltransferase activity"/>
    <property type="evidence" value="ECO:0007669"/>
    <property type="project" value="TreeGrafter"/>
</dbReference>
<dbReference type="GO" id="GO:0000139">
    <property type="term" value="C:Golgi membrane"/>
    <property type="evidence" value="ECO:0007669"/>
    <property type="project" value="UniProtKB-SubCell"/>
</dbReference>
<keyword evidence="9 11" id="KW-0333">Golgi apparatus</keyword>
<name>I0YZA6_COCSC</name>
<comment type="cofactor">
    <cofactor evidence="11">
        <name>Mn(2+)</name>
        <dbReference type="ChEBI" id="CHEBI:29035"/>
    </cofactor>
</comment>
<evidence type="ECO:0000256" key="3">
    <source>
        <dbReference type="ARBA" id="ARBA00008661"/>
    </source>
</evidence>
<evidence type="ECO:0000256" key="11">
    <source>
        <dbReference type="RuleBase" id="RU363063"/>
    </source>
</evidence>
<dbReference type="KEGG" id="csl:COCSUDRAFT_53440"/>
<dbReference type="OrthoDB" id="592847at2759"/>
<comment type="pathway">
    <text evidence="2">Protein modification; protein glycosylation.</text>
</comment>
<keyword evidence="6" id="KW-0812">Transmembrane</keyword>
<keyword evidence="12" id="KW-0732">Signal</keyword>
<dbReference type="RefSeq" id="XP_005648269.1">
    <property type="nucleotide sequence ID" value="XM_005648212.1"/>
</dbReference>
<evidence type="ECO:0000256" key="1">
    <source>
        <dbReference type="ARBA" id="ARBA00004323"/>
    </source>
</evidence>
<keyword evidence="5" id="KW-0808">Transferase</keyword>
<gene>
    <name evidence="13" type="ORF">COCSUDRAFT_53440</name>
</gene>
<dbReference type="AlphaFoldDB" id="I0YZA6"/>
<dbReference type="EMBL" id="AGSI01000007">
    <property type="protein sequence ID" value="EIE23725.1"/>
    <property type="molecule type" value="Genomic_DNA"/>
</dbReference>
<accession>I0YZA6</accession>
<dbReference type="EC" id="2.4.1.-" evidence="11"/>
<feature type="signal peptide" evidence="12">
    <location>
        <begin position="1"/>
        <end position="24"/>
    </location>
</feature>
<evidence type="ECO:0000313" key="14">
    <source>
        <dbReference type="Proteomes" id="UP000007264"/>
    </source>
</evidence>
<dbReference type="GeneID" id="17041717"/>
<feature type="chain" id="PRO_5003636794" description="Hexosyltransferase" evidence="12">
    <location>
        <begin position="25"/>
        <end position="393"/>
    </location>
</feature>
<keyword evidence="10" id="KW-0472">Membrane</keyword>
<comment type="similarity">
    <text evidence="3 11">Belongs to the glycosyltransferase 31 family.</text>
</comment>
<comment type="subcellular location">
    <subcellularLocation>
        <location evidence="1 11">Golgi apparatus membrane</location>
        <topology evidence="1 11">Single-pass type II membrane protein</topology>
    </subcellularLocation>
</comment>
<keyword evidence="11" id="KW-0464">Manganese</keyword>
<dbReference type="Pfam" id="PF01762">
    <property type="entry name" value="Galactosyl_T"/>
    <property type="match status" value="1"/>
</dbReference>
<sequence>MSRTTGVLWAGLCSLLLFVSLCDGRRRVAQYDHEHHRHMASTPRNGHPSGKIKVKALVAVMTGFGKKYADRREHSRQTWFPATQQELDRLEEETGMHLRFAVGEVPEEHKEEIAHEEATYGSFLHIPLQDHYDTLSYKTMALWKVVEEQYDAQYVLKVDDDNYVRLDRLAIALDQWTDMGAEYIGCFKIRNVADERQADPSHRWYDPHHMIFLGDDSRYAEGPFYALRGGIIQGVLRSGLNPRLGGPEDSMVGAMMKGFNISFYDDRRLCHMEGCTEMMIAYKWDHAVRDFMDETKRFPTLCCLPKNRSLQLPPVDECTDASKYHEEGLRCLHTLHTDSACATPTLTDYGGGGILPLFSYYNYTVDHKWIAERAPAESSWKYTPHFQRRNAAG</sequence>
<evidence type="ECO:0000256" key="4">
    <source>
        <dbReference type="ARBA" id="ARBA00022676"/>
    </source>
</evidence>
<dbReference type="UniPathway" id="UPA00378"/>
<evidence type="ECO:0000256" key="2">
    <source>
        <dbReference type="ARBA" id="ARBA00004922"/>
    </source>
</evidence>
<protein>
    <recommendedName>
        <fullName evidence="11">Hexosyltransferase</fullName>
        <ecNumber evidence="11">2.4.1.-</ecNumber>
    </recommendedName>
</protein>
<comment type="caution">
    <text evidence="13">The sequence shown here is derived from an EMBL/GenBank/DDBJ whole genome shotgun (WGS) entry which is preliminary data.</text>
</comment>
<evidence type="ECO:0000256" key="6">
    <source>
        <dbReference type="ARBA" id="ARBA00022692"/>
    </source>
</evidence>
<organism evidence="13 14">
    <name type="scientific">Coccomyxa subellipsoidea (strain C-169)</name>
    <name type="common">Green microalga</name>
    <dbReference type="NCBI Taxonomy" id="574566"/>
    <lineage>
        <taxon>Eukaryota</taxon>
        <taxon>Viridiplantae</taxon>
        <taxon>Chlorophyta</taxon>
        <taxon>core chlorophytes</taxon>
        <taxon>Trebouxiophyceae</taxon>
        <taxon>Trebouxiophyceae incertae sedis</taxon>
        <taxon>Coccomyxaceae</taxon>
        <taxon>Coccomyxa</taxon>
        <taxon>Coccomyxa subellipsoidea</taxon>
    </lineage>
</organism>
<keyword evidence="4 11" id="KW-0328">Glycosyltransferase</keyword>
<proteinExistence type="inferred from homology"/>
<evidence type="ECO:0000313" key="13">
    <source>
        <dbReference type="EMBL" id="EIE23725.1"/>
    </source>
</evidence>
<dbReference type="Gene3D" id="3.90.550.50">
    <property type="match status" value="1"/>
</dbReference>
<evidence type="ECO:0000256" key="9">
    <source>
        <dbReference type="ARBA" id="ARBA00023034"/>
    </source>
</evidence>
<evidence type="ECO:0000256" key="12">
    <source>
        <dbReference type="SAM" id="SignalP"/>
    </source>
</evidence>
<evidence type="ECO:0000256" key="10">
    <source>
        <dbReference type="ARBA" id="ARBA00023136"/>
    </source>
</evidence>
<keyword evidence="14" id="KW-1185">Reference proteome</keyword>
<dbReference type="PANTHER" id="PTHR11214">
    <property type="entry name" value="BETA-1,3-N-ACETYLGLUCOSAMINYLTRANSFERASE"/>
    <property type="match status" value="1"/>
</dbReference>